<sequence>MGLLRRWFSANSVVPQQVRDELGPEEVVHAHARSTDGVQLTVTRLRLLILRPDVSGGAERSAEPAAGETAVGAGLSALPWHRIAKARLQPRQLTVIPLRELTFGSDQSGADTGWDGELTVDAAPLTFALERPVKVTDQIHARVRRSVAASRYLPWHGGGGWVSLRRVAGRDGLLPQLRLDTGADPAAPGLLVAAKRVAAQLRQVDDQGVIGVD</sequence>
<dbReference type="RefSeq" id="WP_171201197.1">
    <property type="nucleotide sequence ID" value="NZ_JABEND010000014.1"/>
</dbReference>
<dbReference type="EMBL" id="JABEND010000014">
    <property type="protein sequence ID" value="NNG37500.1"/>
    <property type="molecule type" value="Genomic_DNA"/>
</dbReference>
<evidence type="ECO:0000313" key="2">
    <source>
        <dbReference type="Proteomes" id="UP000562984"/>
    </source>
</evidence>
<keyword evidence="2" id="KW-1185">Reference proteome</keyword>
<dbReference type="AlphaFoldDB" id="A0A849AGC5"/>
<comment type="caution">
    <text evidence="1">The sequence shown here is derived from an EMBL/GenBank/DDBJ whole genome shotgun (WGS) entry which is preliminary data.</text>
</comment>
<dbReference type="Proteomes" id="UP000562984">
    <property type="component" value="Unassembled WGS sequence"/>
</dbReference>
<gene>
    <name evidence="1" type="ORF">HKD39_17710</name>
</gene>
<organism evidence="1 2">
    <name type="scientific">Nakamurella aerolata</name>
    <dbReference type="NCBI Taxonomy" id="1656892"/>
    <lineage>
        <taxon>Bacteria</taxon>
        <taxon>Bacillati</taxon>
        <taxon>Actinomycetota</taxon>
        <taxon>Actinomycetes</taxon>
        <taxon>Nakamurellales</taxon>
        <taxon>Nakamurellaceae</taxon>
        <taxon>Nakamurella</taxon>
    </lineage>
</organism>
<protein>
    <submittedName>
        <fullName evidence="1">Uncharacterized protein</fullName>
    </submittedName>
</protein>
<proteinExistence type="predicted"/>
<reference evidence="1 2" key="1">
    <citation type="submission" date="2020-05" db="EMBL/GenBank/DDBJ databases">
        <title>Nakamurella sp. DB0629 isolated from air conditioner.</title>
        <authorList>
            <person name="Kim D.H."/>
            <person name="Kim D.-U."/>
        </authorList>
    </citation>
    <scope>NUCLEOTIDE SEQUENCE [LARGE SCALE GENOMIC DNA]</scope>
    <source>
        <strain evidence="1 2">DB0629</strain>
    </source>
</reference>
<evidence type="ECO:0000313" key="1">
    <source>
        <dbReference type="EMBL" id="NNG37500.1"/>
    </source>
</evidence>
<name>A0A849AGC5_9ACTN</name>
<accession>A0A849AGC5</accession>